<comment type="subunit">
    <text evidence="8">Part of the FGAM synthase complex composed of 1 PurL, 1 PurQ and 2 PurS subunits.</text>
</comment>
<dbReference type="Pfam" id="PF13507">
    <property type="entry name" value="GATase_5"/>
    <property type="match status" value="1"/>
</dbReference>
<keyword evidence="7 8" id="KW-0315">Glutamine amidotransferase</keyword>
<evidence type="ECO:0000313" key="10">
    <source>
        <dbReference type="Proteomes" id="UP000320042"/>
    </source>
</evidence>
<protein>
    <recommendedName>
        <fullName evidence="8">Phosphoribosylformylglycinamidine synthase subunit PurQ</fullName>
        <shortName evidence="8">FGAM synthase</shortName>
        <ecNumber evidence="8">6.3.5.3</ecNumber>
    </recommendedName>
    <alternativeName>
        <fullName evidence="8">Formylglycinamide ribonucleotide amidotransferase subunit I</fullName>
        <shortName evidence="8">FGAR amidotransferase I</shortName>
        <shortName evidence="8">FGAR-AT I</shortName>
    </alternativeName>
    <alternativeName>
        <fullName evidence="8">Glutaminase PurQ</fullName>
        <ecNumber evidence="8">3.5.1.2</ecNumber>
    </alternativeName>
    <alternativeName>
        <fullName evidence="8">Phosphoribosylformylglycinamidine synthase subunit I</fullName>
    </alternativeName>
</protein>
<keyword evidence="10" id="KW-1185">Reference proteome</keyword>
<dbReference type="NCBIfam" id="NF002957">
    <property type="entry name" value="PRK03619.1"/>
    <property type="match status" value="1"/>
</dbReference>
<dbReference type="InterPro" id="IPR029062">
    <property type="entry name" value="Class_I_gatase-like"/>
</dbReference>
<dbReference type="EC" id="6.3.5.3" evidence="8"/>
<keyword evidence="3 8" id="KW-0547">Nucleotide-binding</keyword>
<dbReference type="PROSITE" id="PS51273">
    <property type="entry name" value="GATASE_TYPE_1"/>
    <property type="match status" value="1"/>
</dbReference>
<evidence type="ECO:0000256" key="6">
    <source>
        <dbReference type="ARBA" id="ARBA00022840"/>
    </source>
</evidence>
<gene>
    <name evidence="8 9" type="primary">purQ</name>
    <name evidence="9" type="ORF">FPZ43_05585</name>
</gene>
<dbReference type="Gene3D" id="3.40.50.880">
    <property type="match status" value="1"/>
</dbReference>
<accession>A0A563UGJ7</accession>
<dbReference type="Proteomes" id="UP000320042">
    <property type="component" value="Unassembled WGS sequence"/>
</dbReference>
<keyword evidence="6 8" id="KW-0067">ATP-binding</keyword>
<dbReference type="PANTHER" id="PTHR47552:SF1">
    <property type="entry name" value="PHOSPHORIBOSYLFORMYLGLYCINAMIDINE SYNTHASE SUBUNIT PURQ"/>
    <property type="match status" value="1"/>
</dbReference>
<dbReference type="UniPathway" id="UPA00074">
    <property type="reaction ID" value="UER00128"/>
</dbReference>
<keyword evidence="1 8" id="KW-0963">Cytoplasm</keyword>
<feature type="active site" evidence="8">
    <location>
        <position position="203"/>
    </location>
</feature>
<dbReference type="EMBL" id="VOEJ01000002">
    <property type="protein sequence ID" value="TWR30413.1"/>
    <property type="molecule type" value="Genomic_DNA"/>
</dbReference>
<evidence type="ECO:0000256" key="5">
    <source>
        <dbReference type="ARBA" id="ARBA00022801"/>
    </source>
</evidence>
<dbReference type="PIRSF" id="PIRSF001586">
    <property type="entry name" value="FGAM_synth_I"/>
    <property type="match status" value="1"/>
</dbReference>
<evidence type="ECO:0000256" key="2">
    <source>
        <dbReference type="ARBA" id="ARBA00022598"/>
    </source>
</evidence>
<comment type="caution">
    <text evidence="9">The sequence shown here is derived from an EMBL/GenBank/DDBJ whole genome shotgun (WGS) entry which is preliminary data.</text>
</comment>
<comment type="function">
    <text evidence="8">Part of the phosphoribosylformylglycinamidine synthase complex involved in the purines biosynthetic pathway. Catalyzes the ATP-dependent conversion of formylglycinamide ribonucleotide (FGAR) and glutamine to yield formylglycinamidine ribonucleotide (FGAM) and glutamate. The FGAM synthase complex is composed of three subunits. PurQ produces an ammonia molecule by converting glutamine to glutamate. PurL transfers the ammonia molecule to FGAR to form FGAM in an ATP-dependent manner. PurS interacts with PurQ and PurL and is thought to assist in the transfer of the ammonia molecule from PurQ to PurL.</text>
</comment>
<comment type="catalytic activity">
    <reaction evidence="8">
        <text>L-glutamine + H2O = L-glutamate + NH4(+)</text>
        <dbReference type="Rhea" id="RHEA:15889"/>
        <dbReference type="ChEBI" id="CHEBI:15377"/>
        <dbReference type="ChEBI" id="CHEBI:28938"/>
        <dbReference type="ChEBI" id="CHEBI:29985"/>
        <dbReference type="ChEBI" id="CHEBI:58359"/>
        <dbReference type="EC" id="3.5.1.2"/>
    </reaction>
</comment>
<dbReference type="OrthoDB" id="9804441at2"/>
<proteinExistence type="inferred from homology"/>
<dbReference type="SUPFAM" id="SSF52317">
    <property type="entry name" value="Class I glutamine amidotransferase-like"/>
    <property type="match status" value="1"/>
</dbReference>
<dbReference type="RefSeq" id="WP_146380871.1">
    <property type="nucleotide sequence ID" value="NZ_VOEJ01000002.1"/>
</dbReference>
<name>A0A563UGJ7_9SPHI</name>
<reference evidence="9 10" key="1">
    <citation type="submission" date="2019-07" db="EMBL/GenBank/DDBJ databases">
        <authorList>
            <person name="Kim J."/>
        </authorList>
    </citation>
    <scope>NUCLEOTIDE SEQUENCE [LARGE SCALE GENOMIC DNA]</scope>
    <source>
        <strain evidence="10">dk17</strain>
    </source>
</reference>
<dbReference type="GO" id="GO:0005737">
    <property type="term" value="C:cytoplasm"/>
    <property type="evidence" value="ECO:0007669"/>
    <property type="project" value="UniProtKB-SubCell"/>
</dbReference>
<feature type="active site" evidence="8">
    <location>
        <position position="205"/>
    </location>
</feature>
<keyword evidence="5 8" id="KW-0378">Hydrolase</keyword>
<evidence type="ECO:0000256" key="7">
    <source>
        <dbReference type="ARBA" id="ARBA00022962"/>
    </source>
</evidence>
<comment type="catalytic activity">
    <reaction evidence="8">
        <text>N(2)-formyl-N(1)-(5-phospho-beta-D-ribosyl)glycinamide + L-glutamine + ATP + H2O = 2-formamido-N(1)-(5-O-phospho-beta-D-ribosyl)acetamidine + L-glutamate + ADP + phosphate + H(+)</text>
        <dbReference type="Rhea" id="RHEA:17129"/>
        <dbReference type="ChEBI" id="CHEBI:15377"/>
        <dbReference type="ChEBI" id="CHEBI:15378"/>
        <dbReference type="ChEBI" id="CHEBI:29985"/>
        <dbReference type="ChEBI" id="CHEBI:30616"/>
        <dbReference type="ChEBI" id="CHEBI:43474"/>
        <dbReference type="ChEBI" id="CHEBI:58359"/>
        <dbReference type="ChEBI" id="CHEBI:147286"/>
        <dbReference type="ChEBI" id="CHEBI:147287"/>
        <dbReference type="ChEBI" id="CHEBI:456216"/>
        <dbReference type="EC" id="6.3.5.3"/>
    </reaction>
</comment>
<evidence type="ECO:0000256" key="1">
    <source>
        <dbReference type="ARBA" id="ARBA00022490"/>
    </source>
</evidence>
<feature type="active site" description="Nucleophile" evidence="8">
    <location>
        <position position="86"/>
    </location>
</feature>
<dbReference type="GO" id="GO:0005524">
    <property type="term" value="F:ATP binding"/>
    <property type="evidence" value="ECO:0007669"/>
    <property type="project" value="UniProtKB-KW"/>
</dbReference>
<evidence type="ECO:0000313" key="9">
    <source>
        <dbReference type="EMBL" id="TWR30413.1"/>
    </source>
</evidence>
<dbReference type="CDD" id="cd01740">
    <property type="entry name" value="GATase1_FGAR_AT"/>
    <property type="match status" value="1"/>
</dbReference>
<evidence type="ECO:0000256" key="4">
    <source>
        <dbReference type="ARBA" id="ARBA00022755"/>
    </source>
</evidence>
<keyword evidence="4 8" id="KW-0658">Purine biosynthesis</keyword>
<organism evidence="9 10">
    <name type="scientific">Mucilaginibacter pallidiroseus</name>
    <dbReference type="NCBI Taxonomy" id="2599295"/>
    <lineage>
        <taxon>Bacteria</taxon>
        <taxon>Pseudomonadati</taxon>
        <taxon>Bacteroidota</taxon>
        <taxon>Sphingobacteriia</taxon>
        <taxon>Sphingobacteriales</taxon>
        <taxon>Sphingobacteriaceae</taxon>
        <taxon>Mucilaginibacter</taxon>
    </lineage>
</organism>
<dbReference type="AlphaFoldDB" id="A0A563UGJ7"/>
<evidence type="ECO:0000256" key="8">
    <source>
        <dbReference type="HAMAP-Rule" id="MF_00421"/>
    </source>
</evidence>
<dbReference type="PANTHER" id="PTHR47552">
    <property type="entry name" value="PHOSPHORIBOSYLFORMYLGLYCINAMIDINE SYNTHASE SUBUNIT PURQ"/>
    <property type="match status" value="1"/>
</dbReference>
<dbReference type="EC" id="3.5.1.2" evidence="8"/>
<dbReference type="InterPro" id="IPR010075">
    <property type="entry name" value="PRibForGlyAmidine_synth_PurQ"/>
</dbReference>
<dbReference type="NCBIfam" id="TIGR01737">
    <property type="entry name" value="FGAM_synth_I"/>
    <property type="match status" value="1"/>
</dbReference>
<comment type="pathway">
    <text evidence="8">Purine metabolism; IMP biosynthesis via de novo pathway; 5-amino-1-(5-phospho-D-ribosyl)imidazole from N(2)-formyl-N(1)-(5-phospho-D-ribosyl)glycinamide: step 1/2.</text>
</comment>
<dbReference type="GO" id="GO:0006189">
    <property type="term" value="P:'de novo' IMP biosynthetic process"/>
    <property type="evidence" value="ECO:0007669"/>
    <property type="project" value="UniProtKB-UniRule"/>
</dbReference>
<comment type="subcellular location">
    <subcellularLocation>
        <location evidence="8">Cytoplasm</location>
    </subcellularLocation>
</comment>
<dbReference type="GO" id="GO:0004642">
    <property type="term" value="F:phosphoribosylformylglycinamidine synthase activity"/>
    <property type="evidence" value="ECO:0007669"/>
    <property type="project" value="UniProtKB-UniRule"/>
</dbReference>
<dbReference type="HAMAP" id="MF_00421">
    <property type="entry name" value="PurQ"/>
    <property type="match status" value="1"/>
</dbReference>
<keyword evidence="2 8" id="KW-0436">Ligase</keyword>
<sequence length="230" mass="25003">MKFGVVIFPGSNCDEDIIHVLENVMGQQVVRLWHKDHDLQGAEFIVLPGGFSFGDYLRSGAIARFSPIMQEVIQFAAKGGKVMGICNGFQILAEAGLVPGALLHNENRKFICRNIYLKAQTTNSLVTRSIDPQRALKIPLAHGEGNYFAEPDVLKAINDNDQVLFRYCDEAGNITTDANPNGSAENIAGVCNEGRNVFGFMPHPERAAEALVGNQDGLAIFESILSLANA</sequence>
<dbReference type="GO" id="GO:0004359">
    <property type="term" value="F:glutaminase activity"/>
    <property type="evidence" value="ECO:0007669"/>
    <property type="project" value="UniProtKB-EC"/>
</dbReference>
<evidence type="ECO:0000256" key="3">
    <source>
        <dbReference type="ARBA" id="ARBA00022741"/>
    </source>
</evidence>
<dbReference type="SMART" id="SM01211">
    <property type="entry name" value="GATase_5"/>
    <property type="match status" value="1"/>
</dbReference>